<gene>
    <name evidence="15" type="primary">kdpD_3</name>
    <name evidence="15" type="ORF">BEI61_01211</name>
</gene>
<evidence type="ECO:0000256" key="11">
    <source>
        <dbReference type="ARBA" id="ARBA00023012"/>
    </source>
</evidence>
<dbReference type="Proteomes" id="UP000094067">
    <property type="component" value="Unassembled WGS sequence"/>
</dbReference>
<dbReference type="InterPro" id="IPR004358">
    <property type="entry name" value="Sig_transdc_His_kin-like_C"/>
</dbReference>
<keyword evidence="8" id="KW-0418">Kinase</keyword>
<dbReference type="AlphaFoldDB" id="A0A1E3AAX4"/>
<feature type="transmembrane region" description="Helical" evidence="13">
    <location>
        <begin position="12"/>
        <end position="29"/>
    </location>
</feature>
<dbReference type="PROSITE" id="PS50109">
    <property type="entry name" value="HIS_KIN"/>
    <property type="match status" value="1"/>
</dbReference>
<comment type="subcellular location">
    <subcellularLocation>
        <location evidence="2">Membrane</location>
        <topology evidence="2">Multi-pass membrane protein</topology>
    </subcellularLocation>
</comment>
<dbReference type="InterPro" id="IPR003594">
    <property type="entry name" value="HATPase_dom"/>
</dbReference>
<dbReference type="CDD" id="cd00082">
    <property type="entry name" value="HisKA"/>
    <property type="match status" value="1"/>
</dbReference>
<evidence type="ECO:0000256" key="12">
    <source>
        <dbReference type="ARBA" id="ARBA00023136"/>
    </source>
</evidence>
<dbReference type="InterPro" id="IPR038318">
    <property type="entry name" value="KdpD_sf"/>
</dbReference>
<evidence type="ECO:0000259" key="14">
    <source>
        <dbReference type="PROSITE" id="PS50109"/>
    </source>
</evidence>
<dbReference type="SMART" id="SM00388">
    <property type="entry name" value="HisKA"/>
    <property type="match status" value="1"/>
</dbReference>
<keyword evidence="5 15" id="KW-0808">Transferase</keyword>
<evidence type="ECO:0000256" key="6">
    <source>
        <dbReference type="ARBA" id="ARBA00022692"/>
    </source>
</evidence>
<reference evidence="15 16" key="1">
    <citation type="submission" date="2016-07" db="EMBL/GenBank/DDBJ databases">
        <title>Characterization of isolates of Eisenbergiella tayi derived from blood cultures, using whole genome sequencing.</title>
        <authorList>
            <person name="Burdz T."/>
            <person name="Wiebe D."/>
            <person name="Huynh C."/>
            <person name="Bernard K."/>
        </authorList>
    </citation>
    <scope>NUCLEOTIDE SEQUENCE [LARGE SCALE GENOMIC DNA]</scope>
    <source>
        <strain evidence="15 16">NML 110608</strain>
    </source>
</reference>
<dbReference type="PRINTS" id="PR00344">
    <property type="entry name" value="BCTRLSENSOR"/>
</dbReference>
<dbReference type="SUPFAM" id="SSF47384">
    <property type="entry name" value="Homodimeric domain of signal transducing histidine kinase"/>
    <property type="match status" value="1"/>
</dbReference>
<dbReference type="Gene3D" id="1.10.287.130">
    <property type="match status" value="1"/>
</dbReference>
<protein>
    <recommendedName>
        <fullName evidence="3">histidine kinase</fullName>
        <ecNumber evidence="3">2.7.13.3</ecNumber>
    </recommendedName>
</protein>
<evidence type="ECO:0000256" key="13">
    <source>
        <dbReference type="SAM" id="Phobius"/>
    </source>
</evidence>
<evidence type="ECO:0000256" key="9">
    <source>
        <dbReference type="ARBA" id="ARBA00022840"/>
    </source>
</evidence>
<dbReference type="InterPro" id="IPR003661">
    <property type="entry name" value="HisK_dim/P_dom"/>
</dbReference>
<keyword evidence="10 13" id="KW-1133">Transmembrane helix</keyword>
<keyword evidence="6 13" id="KW-0812">Transmembrane</keyword>
<dbReference type="GO" id="GO:0000155">
    <property type="term" value="F:phosphorelay sensor kinase activity"/>
    <property type="evidence" value="ECO:0007669"/>
    <property type="project" value="InterPro"/>
</dbReference>
<dbReference type="EC" id="2.7.13.3" evidence="3"/>
<dbReference type="CDD" id="cd00075">
    <property type="entry name" value="HATPase"/>
    <property type="match status" value="1"/>
</dbReference>
<dbReference type="InterPro" id="IPR005467">
    <property type="entry name" value="His_kinase_dom"/>
</dbReference>
<dbReference type="SMART" id="SM00387">
    <property type="entry name" value="HATPase_c"/>
    <property type="match status" value="1"/>
</dbReference>
<dbReference type="InterPro" id="IPR029016">
    <property type="entry name" value="GAF-like_dom_sf"/>
</dbReference>
<evidence type="ECO:0000256" key="2">
    <source>
        <dbReference type="ARBA" id="ARBA00004141"/>
    </source>
</evidence>
<keyword evidence="12 13" id="KW-0472">Membrane</keyword>
<feature type="domain" description="Histidine kinase" evidence="14">
    <location>
        <begin position="286"/>
        <end position="504"/>
    </location>
</feature>
<feature type="transmembrane region" description="Helical" evidence="13">
    <location>
        <begin position="35"/>
        <end position="53"/>
    </location>
</feature>
<dbReference type="PATRIC" id="fig|1432052.4.peg.1361"/>
<dbReference type="Pfam" id="PF02518">
    <property type="entry name" value="HATPase_c"/>
    <property type="match status" value="1"/>
</dbReference>
<dbReference type="InterPro" id="IPR036890">
    <property type="entry name" value="HATPase_C_sf"/>
</dbReference>
<dbReference type="SUPFAM" id="SSF55874">
    <property type="entry name" value="ATPase domain of HSP90 chaperone/DNA topoisomerase II/histidine kinase"/>
    <property type="match status" value="1"/>
</dbReference>
<evidence type="ECO:0000256" key="7">
    <source>
        <dbReference type="ARBA" id="ARBA00022741"/>
    </source>
</evidence>
<dbReference type="Gene3D" id="3.30.450.40">
    <property type="match status" value="1"/>
</dbReference>
<dbReference type="EMBL" id="MCGH01000002">
    <property type="protein sequence ID" value="ODM05326.1"/>
    <property type="molecule type" value="Genomic_DNA"/>
</dbReference>
<dbReference type="GO" id="GO:0005524">
    <property type="term" value="F:ATP binding"/>
    <property type="evidence" value="ECO:0007669"/>
    <property type="project" value="UniProtKB-KW"/>
</dbReference>
<dbReference type="RefSeq" id="WP_069151633.1">
    <property type="nucleotide sequence ID" value="NZ_MCGH01000002.1"/>
</dbReference>
<evidence type="ECO:0000256" key="5">
    <source>
        <dbReference type="ARBA" id="ARBA00022679"/>
    </source>
</evidence>
<dbReference type="Gene3D" id="3.30.565.10">
    <property type="entry name" value="Histidine kinase-like ATPase, C-terminal domain"/>
    <property type="match status" value="1"/>
</dbReference>
<comment type="catalytic activity">
    <reaction evidence="1">
        <text>ATP + protein L-histidine = ADP + protein N-phospho-L-histidine.</text>
        <dbReference type="EC" id="2.7.13.3"/>
    </reaction>
</comment>
<dbReference type="PANTHER" id="PTHR45569">
    <property type="entry name" value="SENSOR PROTEIN KDPD"/>
    <property type="match status" value="1"/>
</dbReference>
<dbReference type="GO" id="GO:0005886">
    <property type="term" value="C:plasma membrane"/>
    <property type="evidence" value="ECO:0007669"/>
    <property type="project" value="TreeGrafter"/>
</dbReference>
<evidence type="ECO:0000256" key="3">
    <source>
        <dbReference type="ARBA" id="ARBA00012438"/>
    </source>
</evidence>
<dbReference type="InterPro" id="IPR036097">
    <property type="entry name" value="HisK_dim/P_sf"/>
</dbReference>
<proteinExistence type="predicted"/>
<evidence type="ECO:0000256" key="4">
    <source>
        <dbReference type="ARBA" id="ARBA00022553"/>
    </source>
</evidence>
<dbReference type="InterPro" id="IPR025201">
    <property type="entry name" value="KdpD_TM"/>
</dbReference>
<dbReference type="Pfam" id="PF00512">
    <property type="entry name" value="HisKA"/>
    <property type="match status" value="1"/>
</dbReference>
<evidence type="ECO:0000313" key="16">
    <source>
        <dbReference type="Proteomes" id="UP000094067"/>
    </source>
</evidence>
<evidence type="ECO:0000256" key="1">
    <source>
        <dbReference type="ARBA" id="ARBA00000085"/>
    </source>
</evidence>
<dbReference type="Pfam" id="PF13493">
    <property type="entry name" value="DUF4118"/>
    <property type="match status" value="1"/>
</dbReference>
<comment type="caution">
    <text evidence="15">The sequence shown here is derived from an EMBL/GenBank/DDBJ whole genome shotgun (WGS) entry which is preliminary data.</text>
</comment>
<evidence type="ECO:0000313" key="15">
    <source>
        <dbReference type="EMBL" id="ODM05326.1"/>
    </source>
</evidence>
<keyword evidence="9" id="KW-0067">ATP-binding</keyword>
<organism evidence="15 16">
    <name type="scientific">Eisenbergiella tayi</name>
    <dbReference type="NCBI Taxonomy" id="1432052"/>
    <lineage>
        <taxon>Bacteria</taxon>
        <taxon>Bacillati</taxon>
        <taxon>Bacillota</taxon>
        <taxon>Clostridia</taxon>
        <taxon>Lachnospirales</taxon>
        <taxon>Lachnospiraceae</taxon>
        <taxon>Eisenbergiella</taxon>
    </lineage>
</organism>
<dbReference type="Gene3D" id="1.20.120.620">
    <property type="entry name" value="Backbone structure of the membrane domain of e. Coli histidine kinase receptor kdpd"/>
    <property type="match status" value="1"/>
</dbReference>
<accession>A0A1E3AAX4</accession>
<keyword evidence="7" id="KW-0547">Nucleotide-binding</keyword>
<evidence type="ECO:0000256" key="10">
    <source>
        <dbReference type="ARBA" id="ARBA00022989"/>
    </source>
</evidence>
<name>A0A1E3AAX4_9FIRM</name>
<dbReference type="InterPro" id="IPR052023">
    <property type="entry name" value="Histidine_kinase_KdpD"/>
</dbReference>
<sequence>MDKKGEKIRVGIIYSAESILFLLAATLLGMGFREIGFTETNVVLLYILAVFITASLTRGYLWGILSSVAATLTFNYFFTKPYHSLQFYDAGYMVTFTVMTVVALVTSALTSREKENAKKALERERQTQALYLLTSHLTEAKELSDAAETAVSVISDLLDCRAACLCYDETGEPEKTFLQRTEEGKLVRRRLENGKEVKKRLENLRDPFYVGEEFYDWPVYGGEGILGVVRIPGERAEAFEETQKIFLHSMLECVALAMDRILAVRKQVRSRQQIQQERYRGNLLRAISHDLRTPLSGIMGTSEMIMDMSKKEDPRFDLAEGIHKDAIWLHSLVENILSLTRLQEGRMVIKKQPEAVEEIVGGAIAQMAGRSPGREIQVEVPEEVLMVPMDARLIMQVLINLLDNAVKHTPPEAEIKITVKKDLAGEKAVFCVADRGEGIAPEDLPNIFQTFYTSRIKPVDAQKGIGLGLTICESIVSQHGGRMEAGNRTDGPGAEFQFTLPLTDTCPVDKETEETDGTIS</sequence>
<keyword evidence="11" id="KW-0902">Two-component regulatory system</keyword>
<feature type="transmembrane region" description="Helical" evidence="13">
    <location>
        <begin position="90"/>
        <end position="109"/>
    </location>
</feature>
<dbReference type="PANTHER" id="PTHR45569:SF1">
    <property type="entry name" value="SENSOR PROTEIN KDPD"/>
    <property type="match status" value="1"/>
</dbReference>
<keyword evidence="4" id="KW-0597">Phosphoprotein</keyword>
<evidence type="ECO:0000256" key="8">
    <source>
        <dbReference type="ARBA" id="ARBA00022777"/>
    </source>
</evidence>